<gene>
    <name evidence="2" type="ORF">EYE40_03330</name>
</gene>
<reference evidence="3" key="1">
    <citation type="submission" date="2019-02" db="EMBL/GenBank/DDBJ databases">
        <title>Glaciihabitans arcticus sp. nov., a psychrotolerant bacterium isolated from polar soil.</title>
        <authorList>
            <person name="Dahal R.H."/>
        </authorList>
    </citation>
    <scope>NUCLEOTIDE SEQUENCE [LARGE SCALE GENOMIC DNA]</scope>
    <source>
        <strain evidence="3">RP-3-7</strain>
    </source>
</reference>
<name>A0A4Q9GSC2_9MICO</name>
<keyword evidence="3" id="KW-1185">Reference proteome</keyword>
<dbReference type="PANTHER" id="PTHR43317">
    <property type="entry name" value="THERMOSPERMINE SYNTHASE ACAULIS5"/>
    <property type="match status" value="1"/>
</dbReference>
<dbReference type="AlphaFoldDB" id="A0A4Q9GSC2"/>
<organism evidence="2 3">
    <name type="scientific">Glaciihabitans arcticus</name>
    <dbReference type="NCBI Taxonomy" id="2668039"/>
    <lineage>
        <taxon>Bacteria</taxon>
        <taxon>Bacillati</taxon>
        <taxon>Actinomycetota</taxon>
        <taxon>Actinomycetes</taxon>
        <taxon>Micrococcales</taxon>
        <taxon>Microbacteriaceae</taxon>
        <taxon>Glaciihabitans</taxon>
    </lineage>
</organism>
<evidence type="ECO:0000256" key="1">
    <source>
        <dbReference type="ARBA" id="ARBA00023115"/>
    </source>
</evidence>
<dbReference type="Pfam" id="PF01564">
    <property type="entry name" value="Spermine_synth"/>
    <property type="match status" value="1"/>
</dbReference>
<protein>
    <submittedName>
        <fullName evidence="2">Spermidine synthase</fullName>
    </submittedName>
</protein>
<evidence type="ECO:0000313" key="3">
    <source>
        <dbReference type="Proteomes" id="UP000294194"/>
    </source>
</evidence>
<dbReference type="SUPFAM" id="SSF53335">
    <property type="entry name" value="S-adenosyl-L-methionine-dependent methyltransferases"/>
    <property type="match status" value="1"/>
</dbReference>
<dbReference type="RefSeq" id="WP_130980618.1">
    <property type="nucleotide sequence ID" value="NZ_SISG01000001.1"/>
</dbReference>
<dbReference type="Gene3D" id="3.40.50.150">
    <property type="entry name" value="Vaccinia Virus protein VP39"/>
    <property type="match status" value="1"/>
</dbReference>
<dbReference type="PANTHER" id="PTHR43317:SF3">
    <property type="entry name" value="BLR2883 PROTEIN"/>
    <property type="match status" value="1"/>
</dbReference>
<accession>A0A4Q9GSC2</accession>
<evidence type="ECO:0000313" key="2">
    <source>
        <dbReference type="EMBL" id="TBN56508.1"/>
    </source>
</evidence>
<sequence>MISRFEELDNQETPMGEINLRRRFDPSLEVDIFEVKLGDEYLMSSLFTVAEIELAHLGLAAVSGEKLDVMVGGLGLGYTAAAVLEHNNVGSLTVVEALGAVVGWHERELLPVSTELVRDRRTTLVTDDYFALMRREPTRQWDAILVDIDHSPQHWLNTSHGDFYTADGLRRMARHLKPGGVFALWSDDPPEAVFSATLAEVFATTAGHLVPFPNAITGGISTNSVYVGTDPINLP</sequence>
<proteinExistence type="predicted"/>
<comment type="caution">
    <text evidence="2">The sequence shown here is derived from an EMBL/GenBank/DDBJ whole genome shotgun (WGS) entry which is preliminary data.</text>
</comment>
<dbReference type="InterPro" id="IPR029063">
    <property type="entry name" value="SAM-dependent_MTases_sf"/>
</dbReference>
<keyword evidence="1" id="KW-0620">Polyamine biosynthesis</keyword>
<dbReference type="GO" id="GO:0006596">
    <property type="term" value="P:polyamine biosynthetic process"/>
    <property type="evidence" value="ECO:0007669"/>
    <property type="project" value="UniProtKB-KW"/>
</dbReference>
<dbReference type="Proteomes" id="UP000294194">
    <property type="component" value="Unassembled WGS sequence"/>
</dbReference>
<dbReference type="EMBL" id="SISG01000001">
    <property type="protein sequence ID" value="TBN56508.1"/>
    <property type="molecule type" value="Genomic_DNA"/>
</dbReference>